<dbReference type="RefSeq" id="WP_184365795.1">
    <property type="nucleotide sequence ID" value="NZ_BAAAKM010000168.1"/>
</dbReference>
<gene>
    <name evidence="1" type="ORF">HNR07_003440</name>
</gene>
<name>A0A840WA93_9ACTN</name>
<reference evidence="1 2" key="1">
    <citation type="submission" date="2020-08" db="EMBL/GenBank/DDBJ databases">
        <title>Sequencing the genomes of 1000 actinobacteria strains.</title>
        <authorList>
            <person name="Klenk H.-P."/>
        </authorList>
    </citation>
    <scope>NUCLEOTIDE SEQUENCE [LARGE SCALE GENOMIC DNA]</scope>
    <source>
        <strain evidence="1 2">DSM 44598</strain>
    </source>
</reference>
<proteinExistence type="predicted"/>
<dbReference type="AlphaFoldDB" id="A0A840WA93"/>
<dbReference type="Proteomes" id="UP000579647">
    <property type="component" value="Unassembled WGS sequence"/>
</dbReference>
<protein>
    <submittedName>
        <fullName evidence="1">Uncharacterized protein</fullName>
    </submittedName>
</protein>
<organism evidence="1 2">
    <name type="scientific">Nocardiopsis metallicus</name>
    <dbReference type="NCBI Taxonomy" id="179819"/>
    <lineage>
        <taxon>Bacteria</taxon>
        <taxon>Bacillati</taxon>
        <taxon>Actinomycetota</taxon>
        <taxon>Actinomycetes</taxon>
        <taxon>Streptosporangiales</taxon>
        <taxon>Nocardiopsidaceae</taxon>
        <taxon>Nocardiopsis</taxon>
    </lineage>
</organism>
<evidence type="ECO:0000313" key="1">
    <source>
        <dbReference type="EMBL" id="MBB5492303.1"/>
    </source>
</evidence>
<dbReference type="EMBL" id="JACHDO010000001">
    <property type="protein sequence ID" value="MBB5492303.1"/>
    <property type="molecule type" value="Genomic_DNA"/>
</dbReference>
<accession>A0A840WA93</accession>
<evidence type="ECO:0000313" key="2">
    <source>
        <dbReference type="Proteomes" id="UP000579647"/>
    </source>
</evidence>
<keyword evidence="2" id="KW-1185">Reference proteome</keyword>
<comment type="caution">
    <text evidence="1">The sequence shown here is derived from an EMBL/GenBank/DDBJ whole genome shotgun (WGS) entry which is preliminary data.</text>
</comment>
<sequence>MALQKLSGDCNRNDCPGVYTSGDGSVIVQGPLLTTTEGLTFSEGEVAVRIPAHLIEEAARALGR</sequence>